<gene>
    <name evidence="1" type="ORF">RUMGNA_01508</name>
</gene>
<accession>A7B1T2</accession>
<reference evidence="1 2" key="1">
    <citation type="submission" date="2007-04" db="EMBL/GenBank/DDBJ databases">
        <authorList>
            <person name="Fulton L."/>
            <person name="Clifton S."/>
            <person name="Fulton B."/>
            <person name="Xu J."/>
            <person name="Minx P."/>
            <person name="Pepin K.H."/>
            <person name="Johnson M."/>
            <person name="Thiruvilangam P."/>
            <person name="Bhonagiri V."/>
            <person name="Nash W.E."/>
            <person name="Mardis E.R."/>
            <person name="Wilson R.K."/>
        </authorList>
    </citation>
    <scope>NUCLEOTIDE SEQUENCE [LARGE SCALE GENOMIC DNA]</scope>
    <source>
        <strain evidence="1 2">ATCC 29149</strain>
    </source>
</reference>
<protein>
    <submittedName>
        <fullName evidence="1">Uncharacterized protein</fullName>
    </submittedName>
</protein>
<sequence>MLRRKEISCGAFSFWVDAEMIWGYDEKLEMKKEDEEGE</sequence>
<dbReference type="PaxDb" id="411470-RUMGNA_01508"/>
<dbReference type="EMBL" id="AAYG02000011">
    <property type="protein sequence ID" value="EDN78204.1"/>
    <property type="molecule type" value="Genomic_DNA"/>
</dbReference>
<organism evidence="1 2">
    <name type="scientific">Mediterraneibacter gnavus (strain ATCC 29149 / DSM 114966 / JCM 6515 / VPI C7-9)</name>
    <name type="common">Ruminococcus gnavus</name>
    <dbReference type="NCBI Taxonomy" id="411470"/>
    <lineage>
        <taxon>Bacteria</taxon>
        <taxon>Bacillati</taxon>
        <taxon>Bacillota</taxon>
        <taxon>Clostridia</taxon>
        <taxon>Lachnospirales</taxon>
        <taxon>Lachnospiraceae</taxon>
        <taxon>Mediterraneibacter</taxon>
    </lineage>
</organism>
<proteinExistence type="predicted"/>
<evidence type="ECO:0000313" key="2">
    <source>
        <dbReference type="Proteomes" id="UP000004410"/>
    </source>
</evidence>
<reference evidence="1 2" key="2">
    <citation type="submission" date="2007-06" db="EMBL/GenBank/DDBJ databases">
        <title>Draft genome sequence of Ruminococcus gnavus (ATCC 29149).</title>
        <authorList>
            <person name="Sudarsanam P."/>
            <person name="Ley R."/>
            <person name="Guruge J."/>
            <person name="Turnbaugh P.J."/>
            <person name="Mahowald M."/>
            <person name="Liep D."/>
            <person name="Gordon J."/>
        </authorList>
    </citation>
    <scope>NUCLEOTIDE SEQUENCE [LARGE SCALE GENOMIC DNA]</scope>
    <source>
        <strain evidence="1 2">ATCC 29149</strain>
    </source>
</reference>
<comment type="caution">
    <text evidence="1">The sequence shown here is derived from an EMBL/GenBank/DDBJ whole genome shotgun (WGS) entry which is preliminary data.</text>
</comment>
<evidence type="ECO:0000313" key="1">
    <source>
        <dbReference type="EMBL" id="EDN78204.1"/>
    </source>
</evidence>
<dbReference type="Proteomes" id="UP000004410">
    <property type="component" value="Unassembled WGS sequence"/>
</dbReference>
<dbReference type="AlphaFoldDB" id="A7B1T2"/>
<name>A7B1T2_MEDG7</name>